<evidence type="ECO:0000256" key="3">
    <source>
        <dbReference type="PROSITE-ProRule" id="PRU00283"/>
    </source>
</evidence>
<dbReference type="GO" id="GO:0005524">
    <property type="term" value="F:ATP binding"/>
    <property type="evidence" value="ECO:0007669"/>
    <property type="project" value="UniProtKB-UniRule"/>
</dbReference>
<dbReference type="SMART" id="SM00129">
    <property type="entry name" value="KISc"/>
    <property type="match status" value="1"/>
</dbReference>
<dbReference type="InterPro" id="IPR038765">
    <property type="entry name" value="Papain-like_cys_pep_sf"/>
</dbReference>
<feature type="region of interest" description="Disordered" evidence="4">
    <location>
        <begin position="231"/>
        <end position="301"/>
    </location>
</feature>
<proteinExistence type="inferred from homology"/>
<evidence type="ECO:0000259" key="8">
    <source>
        <dbReference type="PROSITE" id="PS50878"/>
    </source>
</evidence>
<dbReference type="GO" id="GO:0008017">
    <property type="term" value="F:microtubule binding"/>
    <property type="evidence" value="ECO:0007669"/>
    <property type="project" value="InterPro"/>
</dbReference>
<evidence type="ECO:0000259" key="6">
    <source>
        <dbReference type="PROSITE" id="PS50067"/>
    </source>
</evidence>
<feature type="compositionally biased region" description="Basic and acidic residues" evidence="4">
    <location>
        <begin position="623"/>
        <end position="638"/>
    </location>
</feature>
<dbReference type="PRINTS" id="PR00380">
    <property type="entry name" value="KINESINHEAVY"/>
</dbReference>
<keyword evidence="3" id="KW-0505">Motor protein</keyword>
<reference evidence="10" key="1">
    <citation type="submission" date="2025-08" db="UniProtKB">
        <authorList>
            <consortium name="RefSeq"/>
        </authorList>
    </citation>
    <scope>IDENTIFICATION</scope>
    <source>
        <tissue evidence="10">Whole organism</tissue>
    </source>
</reference>
<dbReference type="SUPFAM" id="SSF56219">
    <property type="entry name" value="DNase I-like"/>
    <property type="match status" value="1"/>
</dbReference>
<organism evidence="9 10">
    <name type="scientific">Frankliniella occidentalis</name>
    <name type="common">Western flower thrips</name>
    <name type="synonym">Euthrips occidentalis</name>
    <dbReference type="NCBI Taxonomy" id="133901"/>
    <lineage>
        <taxon>Eukaryota</taxon>
        <taxon>Metazoa</taxon>
        <taxon>Ecdysozoa</taxon>
        <taxon>Arthropoda</taxon>
        <taxon>Hexapoda</taxon>
        <taxon>Insecta</taxon>
        <taxon>Pterygota</taxon>
        <taxon>Neoptera</taxon>
        <taxon>Paraneoptera</taxon>
        <taxon>Thysanoptera</taxon>
        <taxon>Terebrantia</taxon>
        <taxon>Thripoidea</taxon>
        <taxon>Thripidae</taxon>
        <taxon>Frankliniella</taxon>
    </lineage>
</organism>
<feature type="transmembrane region" description="Helical" evidence="5">
    <location>
        <begin position="1551"/>
        <end position="1575"/>
    </location>
</feature>
<dbReference type="InterPro" id="IPR000477">
    <property type="entry name" value="RT_dom"/>
</dbReference>
<protein>
    <submittedName>
        <fullName evidence="10">Uncharacterized protein LOC127751750 isoform X2</fullName>
    </submittedName>
</protein>
<dbReference type="FunFam" id="3.40.850.10:FF:000010">
    <property type="entry name" value="Kinesin family member 13A"/>
    <property type="match status" value="1"/>
</dbReference>
<evidence type="ECO:0000256" key="4">
    <source>
        <dbReference type="SAM" id="MobiDB-lite"/>
    </source>
</evidence>
<dbReference type="CDD" id="cd01650">
    <property type="entry name" value="RT_nLTR_like"/>
    <property type="match status" value="1"/>
</dbReference>
<dbReference type="GO" id="GO:0071897">
    <property type="term" value="P:DNA biosynthetic process"/>
    <property type="evidence" value="ECO:0007669"/>
    <property type="project" value="UniProtKB-ARBA"/>
</dbReference>
<dbReference type="Pfam" id="PF00225">
    <property type="entry name" value="Kinesin"/>
    <property type="match status" value="1"/>
</dbReference>
<dbReference type="InterPro" id="IPR027417">
    <property type="entry name" value="P-loop_NTPase"/>
</dbReference>
<name>A0A9C6X9T1_FRAOC</name>
<dbReference type="Pfam" id="PF16183">
    <property type="entry name" value="Kinesin_assoc"/>
    <property type="match status" value="1"/>
</dbReference>
<keyword evidence="2 3" id="KW-0067">ATP-binding</keyword>
<dbReference type="PROSITE" id="PS50067">
    <property type="entry name" value="KINESIN_MOTOR_2"/>
    <property type="match status" value="1"/>
</dbReference>
<dbReference type="Gene3D" id="3.60.10.10">
    <property type="entry name" value="Endonuclease/exonuclease/phosphatase"/>
    <property type="match status" value="1"/>
</dbReference>
<dbReference type="Pfam" id="PF00078">
    <property type="entry name" value="RVT_1"/>
    <property type="match status" value="1"/>
</dbReference>
<evidence type="ECO:0000313" key="9">
    <source>
        <dbReference type="Proteomes" id="UP000504606"/>
    </source>
</evidence>
<keyword evidence="5" id="KW-0812">Transmembrane</keyword>
<keyword evidence="5" id="KW-1133">Transmembrane helix</keyword>
<dbReference type="InterPro" id="IPR036961">
    <property type="entry name" value="Kinesin_motor_dom_sf"/>
</dbReference>
<sequence length="1580" mass="177482">MEIKEQREDWPEEGTKEKVMIREGDARVTCMKADGNCLFYAISHQMHALGLVEDEGPVEPGDLNHSLHSFDLRQAVARHIKAYPYQFEGALFSAAADDPPAYRRFMAERPDGKMHFAQIHEAARRYASKLSMDTVWAGEEALVALAEAKQLRIEVYYETPHPEQWADTPPALTFLPQNQPPRATVKIVYRLSKKRNGQRVHYDSLERFRERRRARAEEGTIFDPICIPEEEKEKKRSKGTARRRRNRASQKRKRSAEGPKGSTTSGGGGNQPAASEPTTSVVAPGPTTFPLKKGKVGKPSVLPRNRPIRIATWNVRTMFKAGAARNVTSELLRMGVGIAGLQEMRWEGWGDLRMADYHLYWSGPRKGSRREHGVGFAIHKSLVPAVYAFGPVNKRLAVLLLRTQEENLAFVSCHAPCNSDKNHEEKTAFYDRLQKVVSTVLSKGAVKIILGDMNAQLGPMKDPKDKRRGKYTYHTEDNGNGNRLLSFASATAMTVVSTTSSRPKAECFTWSSPNGKVVSQIDHILVDTARAGWVTGAHSEWTACNDSDHAPVVAALKVKVADFKRTHTGDLLKSPKKLRVERLREDEVRDKFQERVAELLQRRPGADEVVRADDVVAQQEGGEEVRAGEAEEEVGPHEEELEESLDEIWQRIEAALQEGGEEVLGLQDKVTGQPWFDEECETDMERRNAYWRWHRESPEDEELREAYEESHNTLKSTLRRVRRRFLDQHCRDLDEARTQNDTKKFFEGVKRLKNGFVPRATMVRSEGGMLAVEVGQQLGTWQGHFEKVLRGANAVQAAGEEAHDDHDQDPGQNTYDARERTPPTREELVSVLEAMKKRKAPGADGIAMELLQCGGEALLDELTKLMVKIWEEEKIPVAWEEAVITVLHKGKGCIYDCDNYRGLSLLNTGYKVCSCMVLHRLVKYADKATGEYQAGFRRNRSTTDHIHAVRTIISKRRERHLDTHLLFIDFAKAYDSIFREVLWQRLGEMGIPQKLIAMMKALSKTTRNRVRILGFLSEAFETLAGVRQGDALSPQLFNLALESAIRRVMSMLGDEVTLLAYADDIVLIAETREHLTMVMALLMVECAKIGLQVNQGKTKYMYSSARPELPVMPLEVGEHSYEAVTSFRYLGSVITQDNDSYQDIRERTFQALRKMKALQAMLGSKDVGREGTQRQRSVHADSEEDLDDPGLRRSPPARQPLRTVHSLSDSGKHPKTFAFDHCFDSLDPASPKFASQEEVFDSLGRDILENAFEGYNACIFAYGQTGSGKSYTMMGGRDSKGIIPRLCDALFDTIEKRQSAELSCKVEVSYMEIYNEKVHDLLDPKANKQSLKVREHNVLGPYVDGLSQLAVTAFQDIDNLMAEGNKSRTVAATNMNSESSRSHAVFSVIVTQTLTDTRSGVSGEKVSRMSLVDLAGSERAVKTGAVGDRLKEGSNINKSLTTLGLVISKLADQSATSKNRDKFVPYRDSVLTWLLKDNLGGNSKTVMVATISPSADNYEETLSTLRYADRAKRIVNHAVVNEDPNARIIRELRQEVEALREMLKHATVGHAIPALVCFFVLFCPLLFVLFAPLALKCLWP</sequence>
<evidence type="ECO:0000256" key="2">
    <source>
        <dbReference type="ARBA" id="ARBA00022840"/>
    </source>
</evidence>
<feature type="binding site" evidence="3">
    <location>
        <begin position="1263"/>
        <end position="1270"/>
    </location>
    <ligand>
        <name>ATP</name>
        <dbReference type="ChEBI" id="CHEBI:30616"/>
    </ligand>
</feature>
<dbReference type="RefSeq" id="XP_052131717.1">
    <property type="nucleotide sequence ID" value="XM_052275757.1"/>
</dbReference>
<dbReference type="CDD" id="cd09076">
    <property type="entry name" value="L1-EN"/>
    <property type="match status" value="1"/>
</dbReference>
<evidence type="ECO:0000259" key="7">
    <source>
        <dbReference type="PROSITE" id="PS50802"/>
    </source>
</evidence>
<dbReference type="PROSITE" id="PS50802">
    <property type="entry name" value="OTU"/>
    <property type="match status" value="1"/>
</dbReference>
<dbReference type="InterPro" id="IPR036691">
    <property type="entry name" value="Endo/exonu/phosph_ase_sf"/>
</dbReference>
<dbReference type="GeneID" id="127751750"/>
<dbReference type="SUPFAM" id="SSF52540">
    <property type="entry name" value="P-loop containing nucleoside triphosphate hydrolases"/>
    <property type="match status" value="1"/>
</dbReference>
<accession>A0A9C6X9T1</accession>
<dbReference type="Proteomes" id="UP000504606">
    <property type="component" value="Unplaced"/>
</dbReference>
<dbReference type="SUPFAM" id="SSF56672">
    <property type="entry name" value="DNA/RNA polymerases"/>
    <property type="match status" value="1"/>
</dbReference>
<feature type="domain" description="Reverse transcriptase" evidence="8">
    <location>
        <begin position="868"/>
        <end position="1134"/>
    </location>
</feature>
<dbReference type="InterPro" id="IPR043502">
    <property type="entry name" value="DNA/RNA_pol_sf"/>
</dbReference>
<dbReference type="InterPro" id="IPR032405">
    <property type="entry name" value="Kinesin_assoc"/>
</dbReference>
<evidence type="ECO:0000256" key="1">
    <source>
        <dbReference type="ARBA" id="ARBA00022741"/>
    </source>
</evidence>
<dbReference type="InterPro" id="IPR003323">
    <property type="entry name" value="OTU_dom"/>
</dbReference>
<feature type="compositionally biased region" description="Basic and acidic residues" evidence="4">
    <location>
        <begin position="800"/>
        <end position="809"/>
    </location>
</feature>
<keyword evidence="5" id="KW-0472">Membrane</keyword>
<feature type="compositionally biased region" description="Polar residues" evidence="4">
    <location>
        <begin position="272"/>
        <end position="281"/>
    </location>
</feature>
<evidence type="ECO:0000313" key="10">
    <source>
        <dbReference type="RefSeq" id="XP_052131717.1"/>
    </source>
</evidence>
<dbReference type="InterPro" id="IPR019821">
    <property type="entry name" value="Kinesin_motor_CS"/>
</dbReference>
<dbReference type="InterPro" id="IPR043128">
    <property type="entry name" value="Rev_trsase/Diguanyl_cyclase"/>
</dbReference>
<feature type="region of interest" description="Disordered" evidence="4">
    <location>
        <begin position="795"/>
        <end position="822"/>
    </location>
</feature>
<evidence type="ECO:0000256" key="5">
    <source>
        <dbReference type="SAM" id="Phobius"/>
    </source>
</evidence>
<feature type="compositionally biased region" description="Basic and acidic residues" evidence="4">
    <location>
        <begin position="1166"/>
        <end position="1181"/>
    </location>
</feature>
<dbReference type="CDD" id="cd01365">
    <property type="entry name" value="KISc_KIF1A_KIF1B"/>
    <property type="match status" value="1"/>
</dbReference>
<dbReference type="Gene3D" id="3.90.70.80">
    <property type="match status" value="1"/>
</dbReference>
<dbReference type="PROSITE" id="PS00411">
    <property type="entry name" value="KINESIN_MOTOR_1"/>
    <property type="match status" value="1"/>
</dbReference>
<dbReference type="PANTHER" id="PTHR47117">
    <property type="entry name" value="STAR-RELATED LIPID TRANSFER PROTEIN 9"/>
    <property type="match status" value="1"/>
</dbReference>
<dbReference type="Pfam" id="PF02338">
    <property type="entry name" value="OTU"/>
    <property type="match status" value="1"/>
</dbReference>
<dbReference type="Gene3D" id="3.30.70.270">
    <property type="match status" value="1"/>
</dbReference>
<feature type="domain" description="Kinesin motor" evidence="6">
    <location>
        <begin position="1190"/>
        <end position="1514"/>
    </location>
</feature>
<dbReference type="InterPro" id="IPR001752">
    <property type="entry name" value="Kinesin_motor_dom"/>
</dbReference>
<keyword evidence="1 3" id="KW-0547">Nucleotide-binding</keyword>
<feature type="domain" description="OTU" evidence="7">
    <location>
        <begin position="26"/>
        <end position="208"/>
    </location>
</feature>
<dbReference type="GO" id="GO:0003777">
    <property type="term" value="F:microtubule motor activity"/>
    <property type="evidence" value="ECO:0007669"/>
    <property type="project" value="InterPro"/>
</dbReference>
<dbReference type="PROSITE" id="PS50878">
    <property type="entry name" value="RT_POL"/>
    <property type="match status" value="1"/>
</dbReference>
<dbReference type="Pfam" id="PF03372">
    <property type="entry name" value="Exo_endo_phos"/>
    <property type="match status" value="1"/>
</dbReference>
<dbReference type="SUPFAM" id="SSF54001">
    <property type="entry name" value="Cysteine proteinases"/>
    <property type="match status" value="1"/>
</dbReference>
<feature type="compositionally biased region" description="Basic residues" evidence="4">
    <location>
        <begin position="235"/>
        <end position="254"/>
    </location>
</feature>
<comment type="similarity">
    <text evidence="3">Belongs to the TRAFAC class myosin-kinesin ATPase superfamily. Kinesin family.</text>
</comment>
<gene>
    <name evidence="10" type="primary">LOC127751750</name>
</gene>
<dbReference type="InterPro" id="IPR005135">
    <property type="entry name" value="Endo/exonuclease/phosphatase"/>
</dbReference>
<feature type="region of interest" description="Disordered" evidence="4">
    <location>
        <begin position="1163"/>
        <end position="1209"/>
    </location>
</feature>
<dbReference type="GO" id="GO:0007018">
    <property type="term" value="P:microtubule-based movement"/>
    <property type="evidence" value="ECO:0007669"/>
    <property type="project" value="InterPro"/>
</dbReference>
<dbReference type="CDD" id="cd22744">
    <property type="entry name" value="OTU"/>
    <property type="match status" value="1"/>
</dbReference>
<keyword evidence="9" id="KW-1185">Reference proteome</keyword>
<dbReference type="Gene3D" id="3.40.850.10">
    <property type="entry name" value="Kinesin motor domain"/>
    <property type="match status" value="1"/>
</dbReference>
<feature type="region of interest" description="Disordered" evidence="4">
    <location>
        <begin position="618"/>
        <end position="640"/>
    </location>
</feature>